<dbReference type="EMBL" id="JAKMXF010000321">
    <property type="protein sequence ID" value="KAI6649341.1"/>
    <property type="molecule type" value="Genomic_DNA"/>
</dbReference>
<dbReference type="Gene3D" id="3.50.50.60">
    <property type="entry name" value="FAD/NAD(P)-binding domain"/>
    <property type="match status" value="1"/>
</dbReference>
<keyword evidence="13 16" id="KW-0560">Oxidoreductase</keyword>
<protein>
    <recommendedName>
        <fullName evidence="6 16">NADPH:adrenodoxin oxidoreductase, mitochondrial</fullName>
        <ecNumber evidence="5 16">1.18.1.6</ecNumber>
    </recommendedName>
</protein>
<evidence type="ECO:0000256" key="12">
    <source>
        <dbReference type="ARBA" id="ARBA00022982"/>
    </source>
</evidence>
<comment type="similarity">
    <text evidence="4 16">Belongs to the ferredoxin--NADP reductase type 1 family.</text>
</comment>
<keyword evidence="21" id="KW-1185">Reference proteome</keyword>
<feature type="binding site" evidence="17">
    <location>
        <begin position="397"/>
        <end position="399"/>
    </location>
    <ligand>
        <name>FAD</name>
        <dbReference type="ChEBI" id="CHEBI:57692"/>
    </ligand>
</feature>
<evidence type="ECO:0000256" key="13">
    <source>
        <dbReference type="ARBA" id="ARBA00023002"/>
    </source>
</evidence>
<comment type="subcellular location">
    <subcellularLocation>
        <location evidence="2 16">Mitochondrion</location>
    </subcellularLocation>
</comment>
<organism evidence="20 21">
    <name type="scientific">Oopsacas minuta</name>
    <dbReference type="NCBI Taxonomy" id="111878"/>
    <lineage>
        <taxon>Eukaryota</taxon>
        <taxon>Metazoa</taxon>
        <taxon>Porifera</taxon>
        <taxon>Hexactinellida</taxon>
        <taxon>Hexasterophora</taxon>
        <taxon>Lyssacinosida</taxon>
        <taxon>Leucopsacidae</taxon>
        <taxon>Oopsacas</taxon>
    </lineage>
</organism>
<evidence type="ECO:0000256" key="8">
    <source>
        <dbReference type="ARBA" id="ARBA00022630"/>
    </source>
</evidence>
<dbReference type="PANTHER" id="PTHR48467">
    <property type="entry name" value="GLUTAMATE SYNTHASE 1 [NADH], CHLOROPLASTIC-LIKE"/>
    <property type="match status" value="1"/>
</dbReference>
<evidence type="ECO:0000313" key="20">
    <source>
        <dbReference type="EMBL" id="KAI6649341.1"/>
    </source>
</evidence>
<comment type="catalytic activity">
    <reaction evidence="15 16">
        <text>2 reduced [adrenodoxin] + NADP(+) + H(+) = 2 oxidized [adrenodoxin] + NADPH</text>
        <dbReference type="Rhea" id="RHEA:42312"/>
        <dbReference type="Rhea" id="RHEA-COMP:9998"/>
        <dbReference type="Rhea" id="RHEA-COMP:9999"/>
        <dbReference type="ChEBI" id="CHEBI:15378"/>
        <dbReference type="ChEBI" id="CHEBI:33737"/>
        <dbReference type="ChEBI" id="CHEBI:33738"/>
        <dbReference type="ChEBI" id="CHEBI:57783"/>
        <dbReference type="ChEBI" id="CHEBI:58349"/>
        <dbReference type="EC" id="1.18.1.6"/>
    </reaction>
</comment>
<feature type="binding site" evidence="17">
    <location>
        <position position="62"/>
    </location>
    <ligand>
        <name>FAD</name>
        <dbReference type="ChEBI" id="CHEBI:57692"/>
    </ligand>
</feature>
<feature type="binding site" evidence="17">
    <location>
        <position position="390"/>
    </location>
    <ligand>
        <name>FAD</name>
        <dbReference type="ChEBI" id="CHEBI:57692"/>
    </ligand>
</feature>
<dbReference type="GO" id="GO:0005739">
    <property type="term" value="C:mitochondrion"/>
    <property type="evidence" value="ECO:0007669"/>
    <property type="project" value="UniProtKB-SubCell"/>
</dbReference>
<keyword evidence="14 16" id="KW-0496">Mitochondrion</keyword>
<dbReference type="InterPro" id="IPR023753">
    <property type="entry name" value="FAD/NAD-binding_dom"/>
</dbReference>
<evidence type="ECO:0000256" key="18">
    <source>
        <dbReference type="PIRSR" id="PIRSR000362-2"/>
    </source>
</evidence>
<dbReference type="Proteomes" id="UP001165289">
    <property type="component" value="Unassembled WGS sequence"/>
</dbReference>
<evidence type="ECO:0000256" key="7">
    <source>
        <dbReference type="ARBA" id="ARBA00022448"/>
    </source>
</evidence>
<gene>
    <name evidence="20" type="ORF">LOD99_11707</name>
</gene>
<dbReference type="InterPro" id="IPR021163">
    <property type="entry name" value="Ferredox_Rdtase_adrenod"/>
</dbReference>
<reference evidence="20 21" key="1">
    <citation type="journal article" date="2023" name="BMC Biol.">
        <title>The compact genome of the sponge Oopsacas minuta (Hexactinellida) is lacking key metazoan core genes.</title>
        <authorList>
            <person name="Santini S."/>
            <person name="Schenkelaars Q."/>
            <person name="Jourda C."/>
            <person name="Duchesne M."/>
            <person name="Belahbib H."/>
            <person name="Rocher C."/>
            <person name="Selva M."/>
            <person name="Riesgo A."/>
            <person name="Vervoort M."/>
            <person name="Leys S.P."/>
            <person name="Kodjabachian L."/>
            <person name="Le Bivic A."/>
            <person name="Borchiellini C."/>
            <person name="Claverie J.M."/>
            <person name="Renard E."/>
        </authorList>
    </citation>
    <scope>NUCLEOTIDE SEQUENCE [LARGE SCALE GENOMIC DNA]</scope>
    <source>
        <strain evidence="20">SPO-2</strain>
    </source>
</reference>
<dbReference type="InterPro" id="IPR036188">
    <property type="entry name" value="FAD/NAD-bd_sf"/>
</dbReference>
<keyword evidence="11" id="KW-0809">Transit peptide</keyword>
<dbReference type="Gene3D" id="3.40.50.720">
    <property type="entry name" value="NAD(P)-binding Rossmann-like Domain"/>
    <property type="match status" value="1"/>
</dbReference>
<evidence type="ECO:0000256" key="5">
    <source>
        <dbReference type="ARBA" id="ARBA00013219"/>
    </source>
</evidence>
<name>A0AAV7JKN8_9METZ</name>
<feature type="binding site" evidence="17">
    <location>
        <position position="41"/>
    </location>
    <ligand>
        <name>FAD</name>
        <dbReference type="ChEBI" id="CHEBI:57692"/>
    </ligand>
</feature>
<sequence>MFSIPIFQNVYITSSRFLVRYTRSLFSDNHYRVGIVGSGPAGFYTAQRLLKLNSNVRVDIIERLPTPFGLVRYGVAPDHPEVKNVITNFTNLLKDTRCRFYGNISVGTDISLSQLFTYYSAIVLAYGADSDRKLEIPGENAKGFLSARRFVGWYNGLPEDVSLDVDLSSQTAVIIGQGNVAIDVARILLTPTEQLEKTDICNHALLALRESKIQRVVLVGRRGPLQVAFTIKELRELLKLKQITTLLTKEDHDFLEPIISTLPRGRKRLIELLYKTSRQSLHTETSNKCLEISYLRSPTIINTNTEGKINSITFEVNKLQDHNSINTKAIGTGVYETIECGIAFRSIGYKSIPILESVPFDNIKHVIPNERGKVTHLDGTLYKGLYCSGWIKRGPVGVIASTMNDAYETAERVHEDLTADTLQSFNTDFKLSDLIPEGHRMVNYTDWSSLDTEEVSRGGESKPREKITSIQEMIRIMNNK</sequence>
<feature type="domain" description="FAD/NAD(P)-binding" evidence="19">
    <location>
        <begin position="31"/>
        <end position="188"/>
    </location>
</feature>
<dbReference type="PIRSF" id="PIRSF000362">
    <property type="entry name" value="FNR"/>
    <property type="match status" value="1"/>
</dbReference>
<proteinExistence type="inferred from homology"/>
<evidence type="ECO:0000313" key="21">
    <source>
        <dbReference type="Proteomes" id="UP001165289"/>
    </source>
</evidence>
<keyword evidence="9 16" id="KW-0274">FAD</keyword>
<dbReference type="SUPFAM" id="SSF51971">
    <property type="entry name" value="Nucleotide-binding domain"/>
    <property type="match status" value="1"/>
</dbReference>
<comment type="caution">
    <text evidence="20">The sequence shown here is derived from an EMBL/GenBank/DDBJ whole genome shotgun (WGS) entry which is preliminary data.</text>
</comment>
<comment type="cofactor">
    <cofactor evidence="1 16 17">
        <name>FAD</name>
        <dbReference type="ChEBI" id="CHEBI:57692"/>
    </cofactor>
</comment>
<feature type="binding site" evidence="17">
    <location>
        <position position="106"/>
    </location>
    <ligand>
        <name>FAD</name>
        <dbReference type="ChEBI" id="CHEBI:57692"/>
    </ligand>
</feature>
<feature type="binding site" evidence="18">
    <location>
        <position position="397"/>
    </location>
    <ligand>
        <name>NADP(+)</name>
        <dbReference type="ChEBI" id="CHEBI:58349"/>
    </ligand>
</feature>
<evidence type="ECO:0000256" key="16">
    <source>
        <dbReference type="PIRNR" id="PIRNR000362"/>
    </source>
</evidence>
<evidence type="ECO:0000256" key="2">
    <source>
        <dbReference type="ARBA" id="ARBA00004173"/>
    </source>
</evidence>
<dbReference type="PANTHER" id="PTHR48467:SF1">
    <property type="entry name" value="GLUTAMATE SYNTHASE 1 [NADH], CHLOROPLASTIC-LIKE"/>
    <property type="match status" value="1"/>
</dbReference>
<dbReference type="GO" id="GO:0016491">
    <property type="term" value="F:oxidoreductase activity"/>
    <property type="evidence" value="ECO:0007669"/>
    <property type="project" value="UniProtKB-KW"/>
</dbReference>
<evidence type="ECO:0000256" key="9">
    <source>
        <dbReference type="ARBA" id="ARBA00022827"/>
    </source>
</evidence>
<dbReference type="Pfam" id="PF07992">
    <property type="entry name" value="Pyr_redox_2"/>
    <property type="match status" value="1"/>
</dbReference>
<dbReference type="PRINTS" id="PR00419">
    <property type="entry name" value="ADXRDTASE"/>
</dbReference>
<keyword evidence="10 16" id="KW-0521">NADP</keyword>
<evidence type="ECO:0000256" key="10">
    <source>
        <dbReference type="ARBA" id="ARBA00022857"/>
    </source>
</evidence>
<keyword evidence="7" id="KW-0813">Transport</keyword>
<comment type="pathway">
    <text evidence="3">Steroid metabolism; cholesterol metabolism.</text>
</comment>
<evidence type="ECO:0000256" key="15">
    <source>
        <dbReference type="ARBA" id="ARBA00048933"/>
    </source>
</evidence>
<keyword evidence="8 16" id="KW-0285">Flavoprotein</keyword>
<dbReference type="InterPro" id="IPR055275">
    <property type="entry name" value="Ferredox_Rdtase"/>
</dbReference>
<evidence type="ECO:0000259" key="19">
    <source>
        <dbReference type="Pfam" id="PF07992"/>
    </source>
</evidence>
<dbReference type="AlphaFoldDB" id="A0AAV7JKN8"/>
<evidence type="ECO:0000256" key="3">
    <source>
        <dbReference type="ARBA" id="ARBA00004731"/>
    </source>
</evidence>
<evidence type="ECO:0000256" key="6">
    <source>
        <dbReference type="ARBA" id="ARBA00016287"/>
    </source>
</evidence>
<evidence type="ECO:0000256" key="17">
    <source>
        <dbReference type="PIRSR" id="PIRSR000362-1"/>
    </source>
</evidence>
<evidence type="ECO:0000256" key="1">
    <source>
        <dbReference type="ARBA" id="ARBA00001974"/>
    </source>
</evidence>
<evidence type="ECO:0000256" key="4">
    <source>
        <dbReference type="ARBA" id="ARBA00008312"/>
    </source>
</evidence>
<dbReference type="FunFam" id="3.50.50.60:FF:000036">
    <property type="entry name" value="NADPH:adrenodoxin oxidoreductase, mitochondrial"/>
    <property type="match status" value="1"/>
</dbReference>
<feature type="binding site" evidence="18">
    <location>
        <position position="233"/>
    </location>
    <ligand>
        <name>NADP(+)</name>
        <dbReference type="ChEBI" id="CHEBI:58349"/>
    </ligand>
</feature>
<dbReference type="EC" id="1.18.1.6" evidence="5 16"/>
<accession>A0AAV7JKN8</accession>
<keyword evidence="12" id="KW-0249">Electron transport</keyword>
<feature type="binding site" evidence="17">
    <location>
        <position position="70"/>
    </location>
    <ligand>
        <name>FAD</name>
        <dbReference type="ChEBI" id="CHEBI:57692"/>
    </ligand>
</feature>
<evidence type="ECO:0000256" key="14">
    <source>
        <dbReference type="ARBA" id="ARBA00023128"/>
    </source>
</evidence>
<evidence type="ECO:0000256" key="11">
    <source>
        <dbReference type="ARBA" id="ARBA00022946"/>
    </source>
</evidence>
<feature type="binding site" evidence="18">
    <location>
        <begin position="177"/>
        <end position="180"/>
    </location>
    <ligand>
        <name>NADP(+)</name>
        <dbReference type="ChEBI" id="CHEBI:58349"/>
    </ligand>
</feature>
<feature type="binding site" evidence="18">
    <location>
        <begin position="221"/>
        <end position="222"/>
    </location>
    <ligand>
        <name>NADP(+)</name>
        <dbReference type="ChEBI" id="CHEBI:58349"/>
    </ligand>
</feature>